<feature type="transmembrane region" description="Helical" evidence="1">
    <location>
        <begin position="206"/>
        <end position="226"/>
    </location>
</feature>
<comment type="caution">
    <text evidence="2">The sequence shown here is derived from an EMBL/GenBank/DDBJ whole genome shotgun (WGS) entry which is preliminary data.</text>
</comment>
<sequence length="232" mass="25960">MMKLIELEWKKLERKKVIGEAITYWVILMFLPIFFLKVVFADMPMVRFGESYTAAMDLMLPMQMGLLLFGASLINHVFIEEYKNKTIALSFGYPLSRKRLVVAKVLFIVLGVFFGTLVSFVLSGIATYALNQIMNVIPGTPTVAELMNYAVRMVIHSIVVALASLIPLFCFGIWKRAVIPTVICAIFLAQFPNFLGMMGITLNLDFLYAVLSVLGVVSVLLSVKFVNILGDI</sequence>
<organism evidence="2 3">
    <name type="scientific">Paenibacillus glucanolyticus</name>
    <dbReference type="NCBI Taxonomy" id="59843"/>
    <lineage>
        <taxon>Bacteria</taxon>
        <taxon>Bacillati</taxon>
        <taxon>Bacillota</taxon>
        <taxon>Bacilli</taxon>
        <taxon>Bacillales</taxon>
        <taxon>Paenibacillaceae</taxon>
        <taxon>Paenibacillus</taxon>
    </lineage>
</organism>
<gene>
    <name evidence="2" type="ORF">AWU65_01060</name>
</gene>
<evidence type="ECO:0000313" key="2">
    <source>
        <dbReference type="EMBL" id="KZS43241.1"/>
    </source>
</evidence>
<evidence type="ECO:0000313" key="3">
    <source>
        <dbReference type="Proteomes" id="UP000076796"/>
    </source>
</evidence>
<proteinExistence type="predicted"/>
<keyword evidence="1" id="KW-0812">Transmembrane</keyword>
<evidence type="ECO:0000256" key="1">
    <source>
        <dbReference type="SAM" id="Phobius"/>
    </source>
</evidence>
<name>A0A163DIA4_9BACL</name>
<dbReference type="AlphaFoldDB" id="A0A163DIA4"/>
<protein>
    <recommendedName>
        <fullName evidence="4">ABC transporter permease</fullName>
    </recommendedName>
</protein>
<keyword evidence="1" id="KW-1133">Transmembrane helix</keyword>
<keyword evidence="1" id="KW-0472">Membrane</keyword>
<feature type="transmembrane region" description="Helical" evidence="1">
    <location>
        <begin position="149"/>
        <end position="171"/>
    </location>
</feature>
<feature type="transmembrane region" description="Helical" evidence="1">
    <location>
        <begin position="60"/>
        <end position="79"/>
    </location>
</feature>
<keyword evidence="3" id="KW-1185">Reference proteome</keyword>
<evidence type="ECO:0008006" key="4">
    <source>
        <dbReference type="Google" id="ProtNLM"/>
    </source>
</evidence>
<accession>A0A163DIA4</accession>
<dbReference type="RefSeq" id="WP_063480680.1">
    <property type="nucleotide sequence ID" value="NZ_CP147845.1"/>
</dbReference>
<reference evidence="2" key="1">
    <citation type="journal article" date="2016" name="Genome Announc.">
        <title>Draft genomes of two strains of Paenibacillus glucanolyticus with capability to degrade lignocellulose.</title>
        <authorList>
            <person name="Mathews S.L."/>
            <person name="Pawlak J."/>
            <person name="Grunden A.M."/>
        </authorList>
    </citation>
    <scope>NUCLEOTIDE SEQUENCE [LARGE SCALE GENOMIC DNA]</scope>
    <source>
        <strain evidence="2">SLM1</strain>
    </source>
</reference>
<dbReference type="OrthoDB" id="9784784at2"/>
<feature type="transmembrane region" description="Helical" evidence="1">
    <location>
        <begin position="178"/>
        <end position="200"/>
    </location>
</feature>
<dbReference type="Pfam" id="PF12730">
    <property type="entry name" value="ABC2_membrane_4"/>
    <property type="match status" value="1"/>
</dbReference>
<feature type="transmembrane region" description="Helical" evidence="1">
    <location>
        <begin position="100"/>
        <end position="129"/>
    </location>
</feature>
<dbReference type="Proteomes" id="UP000076796">
    <property type="component" value="Unassembled WGS sequence"/>
</dbReference>
<dbReference type="EMBL" id="LWMH01000003">
    <property type="protein sequence ID" value="KZS43241.1"/>
    <property type="molecule type" value="Genomic_DNA"/>
</dbReference>
<dbReference type="GeneID" id="97555339"/>
<feature type="transmembrane region" description="Helical" evidence="1">
    <location>
        <begin position="21"/>
        <end position="40"/>
    </location>
</feature>